<dbReference type="EMBL" id="KZ502070">
    <property type="protein sequence ID" value="PKU83997.1"/>
    <property type="molecule type" value="Genomic_DNA"/>
</dbReference>
<dbReference type="Gene3D" id="2.40.70.10">
    <property type="entry name" value="Acid Proteases"/>
    <property type="match status" value="1"/>
</dbReference>
<accession>A0A2I0X7V3</accession>
<evidence type="ECO:0000256" key="7">
    <source>
        <dbReference type="ARBA" id="ARBA00022842"/>
    </source>
</evidence>
<keyword evidence="10" id="KW-0695">RNA-directed DNA polymerase</keyword>
<evidence type="ECO:0000256" key="9">
    <source>
        <dbReference type="ARBA" id="ARBA00022908"/>
    </source>
</evidence>
<dbReference type="FunFam" id="3.30.70.270:FF:000020">
    <property type="entry name" value="Transposon Tf2-6 polyprotein-like Protein"/>
    <property type="match status" value="1"/>
</dbReference>
<protein>
    <submittedName>
        <fullName evidence="14">Putative mitochondrial protein</fullName>
    </submittedName>
</protein>
<keyword evidence="6" id="KW-0378">Hydrolase</keyword>
<keyword evidence="11" id="KW-0511">Multifunctional enzyme</keyword>
<dbReference type="InterPro" id="IPR050951">
    <property type="entry name" value="Retrovirus_Pol_polyprotein"/>
</dbReference>
<dbReference type="PANTHER" id="PTHR37984">
    <property type="entry name" value="PROTEIN CBG26694"/>
    <property type="match status" value="1"/>
</dbReference>
<name>A0A2I0X7V3_9ASPA</name>
<evidence type="ECO:0000256" key="1">
    <source>
        <dbReference type="ARBA" id="ARBA00022670"/>
    </source>
</evidence>
<keyword evidence="9" id="KW-0229">DNA integration</keyword>
<dbReference type="InterPro" id="IPR041577">
    <property type="entry name" value="RT_RNaseH_2"/>
</dbReference>
<keyword evidence="1" id="KW-0645">Protease</keyword>
<keyword evidence="7" id="KW-0460">Magnesium</keyword>
<dbReference type="GO" id="GO:0003723">
    <property type="term" value="F:RNA binding"/>
    <property type="evidence" value="ECO:0007669"/>
    <property type="project" value="UniProtKB-KW"/>
</dbReference>
<keyword evidence="4" id="KW-0540">Nuclease</keyword>
<evidence type="ECO:0000313" key="15">
    <source>
        <dbReference type="Proteomes" id="UP000233837"/>
    </source>
</evidence>
<dbReference type="Gene3D" id="3.10.10.10">
    <property type="entry name" value="HIV Type 1 Reverse Transcriptase, subunit A, domain 1"/>
    <property type="match status" value="1"/>
</dbReference>
<dbReference type="InterPro" id="IPR001969">
    <property type="entry name" value="Aspartic_peptidase_AS"/>
</dbReference>
<reference evidence="14 15" key="1">
    <citation type="journal article" date="2016" name="Sci. Rep.">
        <title>The Dendrobium catenatum Lindl. genome sequence provides insights into polysaccharide synthase, floral development and adaptive evolution.</title>
        <authorList>
            <person name="Zhang G.Q."/>
            <person name="Xu Q."/>
            <person name="Bian C."/>
            <person name="Tsai W.C."/>
            <person name="Yeh C.M."/>
            <person name="Liu K.W."/>
            <person name="Yoshida K."/>
            <person name="Zhang L.S."/>
            <person name="Chang S.B."/>
            <person name="Chen F."/>
            <person name="Shi Y."/>
            <person name="Su Y.Y."/>
            <person name="Zhang Y.Q."/>
            <person name="Chen L.J."/>
            <person name="Yin Y."/>
            <person name="Lin M."/>
            <person name="Huang H."/>
            <person name="Deng H."/>
            <person name="Wang Z.W."/>
            <person name="Zhu S.L."/>
            <person name="Zhao X."/>
            <person name="Deng C."/>
            <person name="Niu S.C."/>
            <person name="Huang J."/>
            <person name="Wang M."/>
            <person name="Liu G.H."/>
            <person name="Yang H.J."/>
            <person name="Xiao X.J."/>
            <person name="Hsiao Y.Y."/>
            <person name="Wu W.L."/>
            <person name="Chen Y.Y."/>
            <person name="Mitsuda N."/>
            <person name="Ohme-Takagi M."/>
            <person name="Luo Y.B."/>
            <person name="Van de Peer Y."/>
            <person name="Liu Z.J."/>
        </authorList>
    </citation>
    <scope>NUCLEOTIDE SEQUENCE [LARGE SCALE GENOMIC DNA]</scope>
    <source>
        <tissue evidence="14">The whole plant</tissue>
    </source>
</reference>
<dbReference type="SUPFAM" id="SSF53098">
    <property type="entry name" value="Ribonuclease H-like"/>
    <property type="match status" value="1"/>
</dbReference>
<evidence type="ECO:0000256" key="10">
    <source>
        <dbReference type="ARBA" id="ARBA00022918"/>
    </source>
</evidence>
<evidence type="ECO:0000256" key="8">
    <source>
        <dbReference type="ARBA" id="ARBA00022884"/>
    </source>
</evidence>
<feature type="domain" description="Reverse transcriptase" evidence="12">
    <location>
        <begin position="180"/>
        <end position="359"/>
    </location>
</feature>
<dbReference type="InterPro" id="IPR041588">
    <property type="entry name" value="Integrase_H2C2"/>
</dbReference>
<dbReference type="GO" id="GO:0004190">
    <property type="term" value="F:aspartic-type endopeptidase activity"/>
    <property type="evidence" value="ECO:0007669"/>
    <property type="project" value="InterPro"/>
</dbReference>
<dbReference type="CDD" id="cd00303">
    <property type="entry name" value="retropepsin_like"/>
    <property type="match status" value="1"/>
</dbReference>
<dbReference type="GO" id="GO:0006508">
    <property type="term" value="P:proteolysis"/>
    <property type="evidence" value="ECO:0007669"/>
    <property type="project" value="UniProtKB-KW"/>
</dbReference>
<dbReference type="InterPro" id="IPR043128">
    <property type="entry name" value="Rev_trsase/Diguanyl_cyclase"/>
</dbReference>
<dbReference type="CDD" id="cd01647">
    <property type="entry name" value="RT_LTR"/>
    <property type="match status" value="1"/>
</dbReference>
<keyword evidence="3" id="KW-0548">Nucleotidyltransferase</keyword>
<feature type="domain" description="Integrase catalytic" evidence="13">
    <location>
        <begin position="699"/>
        <end position="861"/>
    </location>
</feature>
<dbReference type="Pfam" id="PF17921">
    <property type="entry name" value="Integrase_H2C2"/>
    <property type="match status" value="1"/>
</dbReference>
<dbReference type="GO" id="GO:0003964">
    <property type="term" value="F:RNA-directed DNA polymerase activity"/>
    <property type="evidence" value="ECO:0007669"/>
    <property type="project" value="UniProtKB-KW"/>
</dbReference>
<dbReference type="PROSITE" id="PS50878">
    <property type="entry name" value="RT_POL"/>
    <property type="match status" value="1"/>
</dbReference>
<dbReference type="FunFam" id="3.10.10.10:FF:000007">
    <property type="entry name" value="Retrovirus-related Pol polyprotein from transposon 17.6-like Protein"/>
    <property type="match status" value="1"/>
</dbReference>
<proteinExistence type="predicted"/>
<dbReference type="Gene3D" id="3.30.420.10">
    <property type="entry name" value="Ribonuclease H-like superfamily/Ribonuclease H"/>
    <property type="match status" value="1"/>
</dbReference>
<dbReference type="Pfam" id="PF08284">
    <property type="entry name" value="RVP_2"/>
    <property type="match status" value="1"/>
</dbReference>
<dbReference type="SUPFAM" id="SSF56672">
    <property type="entry name" value="DNA/RNA polymerases"/>
    <property type="match status" value="1"/>
</dbReference>
<evidence type="ECO:0000256" key="5">
    <source>
        <dbReference type="ARBA" id="ARBA00022759"/>
    </source>
</evidence>
<dbReference type="Gene3D" id="1.10.340.70">
    <property type="match status" value="1"/>
</dbReference>
<dbReference type="GO" id="GO:0004519">
    <property type="term" value="F:endonuclease activity"/>
    <property type="evidence" value="ECO:0007669"/>
    <property type="project" value="UniProtKB-KW"/>
</dbReference>
<dbReference type="InterPro" id="IPR012337">
    <property type="entry name" value="RNaseH-like_sf"/>
</dbReference>
<dbReference type="InterPro" id="IPR036397">
    <property type="entry name" value="RNaseH_sf"/>
</dbReference>
<dbReference type="InterPro" id="IPR000477">
    <property type="entry name" value="RT_dom"/>
</dbReference>
<organism evidence="14 15">
    <name type="scientific">Dendrobium catenatum</name>
    <dbReference type="NCBI Taxonomy" id="906689"/>
    <lineage>
        <taxon>Eukaryota</taxon>
        <taxon>Viridiplantae</taxon>
        <taxon>Streptophyta</taxon>
        <taxon>Embryophyta</taxon>
        <taxon>Tracheophyta</taxon>
        <taxon>Spermatophyta</taxon>
        <taxon>Magnoliopsida</taxon>
        <taxon>Liliopsida</taxon>
        <taxon>Asparagales</taxon>
        <taxon>Orchidaceae</taxon>
        <taxon>Epidendroideae</taxon>
        <taxon>Malaxideae</taxon>
        <taxon>Dendrobiinae</taxon>
        <taxon>Dendrobium</taxon>
    </lineage>
</organism>
<evidence type="ECO:0000259" key="12">
    <source>
        <dbReference type="PROSITE" id="PS50878"/>
    </source>
</evidence>
<dbReference type="SUPFAM" id="SSF50630">
    <property type="entry name" value="Acid proteases"/>
    <property type="match status" value="1"/>
</dbReference>
<dbReference type="PROSITE" id="PS50994">
    <property type="entry name" value="INTEGRASE"/>
    <property type="match status" value="1"/>
</dbReference>
<dbReference type="PANTHER" id="PTHR37984:SF5">
    <property type="entry name" value="PROTEIN NYNRIN-LIKE"/>
    <property type="match status" value="1"/>
</dbReference>
<dbReference type="Gene3D" id="3.10.20.370">
    <property type="match status" value="1"/>
</dbReference>
<dbReference type="InterPro" id="IPR001584">
    <property type="entry name" value="Integrase_cat-core"/>
</dbReference>
<dbReference type="GO" id="GO:0015074">
    <property type="term" value="P:DNA integration"/>
    <property type="evidence" value="ECO:0007669"/>
    <property type="project" value="UniProtKB-KW"/>
</dbReference>
<evidence type="ECO:0000259" key="13">
    <source>
        <dbReference type="PROSITE" id="PS50994"/>
    </source>
</evidence>
<dbReference type="CDD" id="cd09274">
    <property type="entry name" value="RNase_HI_RT_Ty3"/>
    <property type="match status" value="1"/>
</dbReference>
<keyword evidence="5" id="KW-0255">Endonuclease</keyword>
<evidence type="ECO:0000313" key="14">
    <source>
        <dbReference type="EMBL" id="PKU83997.1"/>
    </source>
</evidence>
<keyword evidence="8" id="KW-0694">RNA-binding</keyword>
<keyword evidence="15" id="KW-1185">Reference proteome</keyword>
<dbReference type="Proteomes" id="UP000233837">
    <property type="component" value="Unassembled WGS sequence"/>
</dbReference>
<dbReference type="InterPro" id="IPR043502">
    <property type="entry name" value="DNA/RNA_pol_sf"/>
</dbReference>
<evidence type="ECO:0000256" key="11">
    <source>
        <dbReference type="ARBA" id="ARBA00023268"/>
    </source>
</evidence>
<dbReference type="Pfam" id="PF17919">
    <property type="entry name" value="RT_RNaseH_2"/>
    <property type="match status" value="1"/>
</dbReference>
<dbReference type="PROSITE" id="PS00141">
    <property type="entry name" value="ASP_PROTEASE"/>
    <property type="match status" value="1"/>
</dbReference>
<evidence type="ECO:0000256" key="3">
    <source>
        <dbReference type="ARBA" id="ARBA00022695"/>
    </source>
</evidence>
<sequence length="879" mass="100477">MKVKGEISGREVVVLIDSGATHNFISTQIVDVMGMELVDTGGYGVMMGTGKVEMGRGVCRGVVLKIQGILVKEDFLPLELGSTDVILGMKWLQTLGETKINWGTLKMELVVGGRKRTIQGVQPLIHQFSEVFQPPQGLPPQRELEHAITLKEGETPISVRPYRYPQIQKDEIEKLIREMLGAEIIRPSNSPFSSPVILVKKKDGSWRFCVDYRALNKGTVPDKFPIPVIDELLDELHGAVMFSKLDLKSGYHQIRMKETDVPKTAFRTHEGHYEFLVMPFGLTNAPATFQSLMNRVFKQHLRKFVLVFFDDILVYSKTVEEHWEHLRVVLEVLQEHQLKANLKKCSFAQASVEYLGHVVSQEGVAADQTKIEAMQKWPLPRNLRELRGFLGLTGYYRKFVKGYSTIAWPLTEQLKKDNFCWGEAATQAFERLKEAMTTVPVLALPNFEQSFVVETDASGYGLGAVLMQNHRPVAYFSQVLSARARLKSVYERELMAIVLAIQKWRPYLLGRHFIVRTDQRSLKYLLEQRMVTEEHQRWLSKLLGYDFEIHYKPGLENKAADALSRCVGEIQELVVSVPLIVDSGAIKEESMLNEELRKIREDLEKDRSSHPGYYIEGGRLLYQGRFVMPRTSIHIPHLLQEFHGSSVGGHSGVQKTYRRLATELYWNRMHKDVEEMVAGYEVCQRNKYMAMAPGGLLQPLALPNKVWEEVSMDFIDGLPRLEGFTVILVVVDRLSKYAHFIPLRHPYTAVTVASTFIREVIKLYGVPEAIVLNRDNVFLSHFWRELFRLQGIVLKRSTAYLPQTDGQTEVVNRSLETYLRCFVSETPKLWAKWLSWAEYWYNTSFHSASQMTPFNVLDGRDPPHLVHFGSSSTPVSSVE</sequence>
<dbReference type="FunFam" id="3.10.20.370:FF:000001">
    <property type="entry name" value="Retrovirus-related Pol polyprotein from transposon 17.6-like protein"/>
    <property type="match status" value="1"/>
</dbReference>
<keyword evidence="2" id="KW-0808">Transferase</keyword>
<evidence type="ECO:0000256" key="4">
    <source>
        <dbReference type="ARBA" id="ARBA00022722"/>
    </source>
</evidence>
<evidence type="ECO:0000256" key="6">
    <source>
        <dbReference type="ARBA" id="ARBA00022801"/>
    </source>
</evidence>
<dbReference type="AlphaFoldDB" id="A0A2I0X7V3"/>
<gene>
    <name evidence="14" type="ORF">MA16_Dca006472</name>
</gene>
<dbReference type="Gene3D" id="3.30.70.270">
    <property type="match status" value="2"/>
</dbReference>
<dbReference type="InterPro" id="IPR021109">
    <property type="entry name" value="Peptidase_aspartic_dom_sf"/>
</dbReference>
<evidence type="ECO:0000256" key="2">
    <source>
        <dbReference type="ARBA" id="ARBA00022679"/>
    </source>
</evidence>
<dbReference type="Pfam" id="PF00078">
    <property type="entry name" value="RVT_1"/>
    <property type="match status" value="1"/>
</dbReference>
<reference evidence="14 15" key="2">
    <citation type="journal article" date="2017" name="Nature">
        <title>The Apostasia genome and the evolution of orchids.</title>
        <authorList>
            <person name="Zhang G.Q."/>
            <person name="Liu K.W."/>
            <person name="Li Z."/>
            <person name="Lohaus R."/>
            <person name="Hsiao Y.Y."/>
            <person name="Niu S.C."/>
            <person name="Wang J.Y."/>
            <person name="Lin Y.C."/>
            <person name="Xu Q."/>
            <person name="Chen L.J."/>
            <person name="Yoshida K."/>
            <person name="Fujiwara S."/>
            <person name="Wang Z.W."/>
            <person name="Zhang Y.Q."/>
            <person name="Mitsuda N."/>
            <person name="Wang M."/>
            <person name="Liu G.H."/>
            <person name="Pecoraro L."/>
            <person name="Huang H.X."/>
            <person name="Xiao X.J."/>
            <person name="Lin M."/>
            <person name="Wu X.Y."/>
            <person name="Wu W.L."/>
            <person name="Chen Y.Y."/>
            <person name="Chang S.B."/>
            <person name="Sakamoto S."/>
            <person name="Ohme-Takagi M."/>
            <person name="Yagi M."/>
            <person name="Zeng S.J."/>
            <person name="Shen C.Y."/>
            <person name="Yeh C.M."/>
            <person name="Luo Y.B."/>
            <person name="Tsai W.C."/>
            <person name="Van de Peer Y."/>
            <person name="Liu Z.J."/>
        </authorList>
    </citation>
    <scope>NUCLEOTIDE SEQUENCE [LARGE SCALE GENOMIC DNA]</scope>
    <source>
        <tissue evidence="14">The whole plant</tissue>
    </source>
</reference>